<dbReference type="InterPro" id="IPR050469">
    <property type="entry name" value="Diguanylate_Cyclase"/>
</dbReference>
<protein>
    <submittedName>
        <fullName evidence="2">Diguanylate cyclase</fullName>
    </submittedName>
</protein>
<dbReference type="PANTHER" id="PTHR45138">
    <property type="entry name" value="REGULATORY COMPONENTS OF SENSORY TRANSDUCTION SYSTEM"/>
    <property type="match status" value="1"/>
</dbReference>
<dbReference type="CDD" id="cd01949">
    <property type="entry name" value="GGDEF"/>
    <property type="match status" value="1"/>
</dbReference>
<dbReference type="InterPro" id="IPR029016">
    <property type="entry name" value="GAF-like_dom_sf"/>
</dbReference>
<dbReference type="SUPFAM" id="SSF55073">
    <property type="entry name" value="Nucleotide cyclase"/>
    <property type="match status" value="1"/>
</dbReference>
<organism evidence="2 3">
    <name type="scientific">Aneurinibacillus aneurinilyticus</name>
    <name type="common">Bacillus aneurinolyticus</name>
    <dbReference type="NCBI Taxonomy" id="1391"/>
    <lineage>
        <taxon>Bacteria</taxon>
        <taxon>Bacillati</taxon>
        <taxon>Bacillota</taxon>
        <taxon>Bacilli</taxon>
        <taxon>Bacillales</taxon>
        <taxon>Paenibacillaceae</taxon>
        <taxon>Aneurinibacillus group</taxon>
        <taxon>Aneurinibacillus</taxon>
    </lineage>
</organism>
<dbReference type="Pfam" id="PF00990">
    <property type="entry name" value="GGDEF"/>
    <property type="match status" value="1"/>
</dbReference>
<dbReference type="RefSeq" id="WP_168974424.1">
    <property type="nucleotide sequence ID" value="NZ_JABAGO010000002.1"/>
</dbReference>
<dbReference type="EMBL" id="JABAGO010000002">
    <property type="protein sequence ID" value="NME97093.1"/>
    <property type="molecule type" value="Genomic_DNA"/>
</dbReference>
<dbReference type="Gene3D" id="3.30.70.270">
    <property type="match status" value="1"/>
</dbReference>
<dbReference type="AlphaFoldDB" id="A0A848CMJ9"/>
<dbReference type="Gene3D" id="3.30.450.40">
    <property type="match status" value="2"/>
</dbReference>
<dbReference type="FunFam" id="3.30.70.270:FF:000001">
    <property type="entry name" value="Diguanylate cyclase domain protein"/>
    <property type="match status" value="1"/>
</dbReference>
<dbReference type="Proteomes" id="UP000561326">
    <property type="component" value="Unassembled WGS sequence"/>
</dbReference>
<dbReference type="PANTHER" id="PTHR45138:SF9">
    <property type="entry name" value="DIGUANYLATE CYCLASE DGCM-RELATED"/>
    <property type="match status" value="1"/>
</dbReference>
<dbReference type="SMART" id="SM00267">
    <property type="entry name" value="GGDEF"/>
    <property type="match status" value="1"/>
</dbReference>
<dbReference type="InterPro" id="IPR043128">
    <property type="entry name" value="Rev_trsase/Diguanyl_cyclase"/>
</dbReference>
<feature type="domain" description="GGDEF" evidence="1">
    <location>
        <begin position="377"/>
        <end position="505"/>
    </location>
</feature>
<gene>
    <name evidence="2" type="ORF">HF838_02360</name>
</gene>
<dbReference type="SMART" id="SM00065">
    <property type="entry name" value="GAF"/>
    <property type="match status" value="2"/>
</dbReference>
<reference evidence="2 3" key="1">
    <citation type="submission" date="2020-04" db="EMBL/GenBank/DDBJ databases">
        <authorList>
            <person name="Hitch T.C.A."/>
            <person name="Wylensek D."/>
            <person name="Clavel T."/>
        </authorList>
    </citation>
    <scope>NUCLEOTIDE SEQUENCE [LARGE SCALE GENOMIC DNA]</scope>
    <source>
        <strain evidence="2 3">WB01_D5_05</strain>
    </source>
</reference>
<name>A0A848CMJ9_ANEAE</name>
<evidence type="ECO:0000259" key="1">
    <source>
        <dbReference type="PROSITE" id="PS50887"/>
    </source>
</evidence>
<evidence type="ECO:0000313" key="3">
    <source>
        <dbReference type="Proteomes" id="UP000561326"/>
    </source>
</evidence>
<dbReference type="NCBIfam" id="TIGR00254">
    <property type="entry name" value="GGDEF"/>
    <property type="match status" value="1"/>
</dbReference>
<sequence length="510" mass="58288">MGHECCGEQAERHIRLLRLLNELNVYIAEETELERALIFAGEIVRRAIGAGMCVALMEEEERNLQVWVDTDRKESRYCFVPTALASEKQVLESGTVQILYPQKYPVLVALLPLHTYRTLCLLPIQHNEKRHGVLYVFHEQEIAVERDLLEFLEGVAARLSIAVYNWRQQQDLQYQRRKLQLLYDMMAVAADADKNLEDVLELVHCQIAETFHCSHVVIGLVDEAGKRIRISNASGKVDTEWANSLTLPASVEGDRRHEEAFHTGLPVVVKDGRGDERCENAACLLDSYSGVTVPVMYKDRPLGVIYADNKECRRFTEMQLQFLTAIARQLGTVIMNVRQYEYIKTLAITDGLTGLHTRQYFSERYSEEYASAERYNMPLCLIMLDIDDFKKINDTYGHVVGDNVLVAVSRMVQRQIRTYDIVARYGGEELILLLPRTQLEDAYRIAERIRTAFRSLDFSFLITASIGLAAYPHHAGSKEELLMLADDAMYRAKHQGKDRIKIAHNKSGTI</sequence>
<dbReference type="Pfam" id="PF01590">
    <property type="entry name" value="GAF"/>
    <property type="match status" value="1"/>
</dbReference>
<comment type="caution">
    <text evidence="2">The sequence shown here is derived from an EMBL/GenBank/DDBJ whole genome shotgun (WGS) entry which is preliminary data.</text>
</comment>
<dbReference type="PROSITE" id="PS50887">
    <property type="entry name" value="GGDEF"/>
    <property type="match status" value="1"/>
</dbReference>
<accession>A0A848CMJ9</accession>
<dbReference type="SUPFAM" id="SSF55781">
    <property type="entry name" value="GAF domain-like"/>
    <property type="match status" value="2"/>
</dbReference>
<dbReference type="InterPro" id="IPR000160">
    <property type="entry name" value="GGDEF_dom"/>
</dbReference>
<evidence type="ECO:0000313" key="2">
    <source>
        <dbReference type="EMBL" id="NME97093.1"/>
    </source>
</evidence>
<proteinExistence type="predicted"/>
<dbReference type="GO" id="GO:0052621">
    <property type="term" value="F:diguanylate cyclase activity"/>
    <property type="evidence" value="ECO:0007669"/>
    <property type="project" value="TreeGrafter"/>
</dbReference>
<dbReference type="InterPro" id="IPR029787">
    <property type="entry name" value="Nucleotide_cyclase"/>
</dbReference>
<dbReference type="InterPro" id="IPR003018">
    <property type="entry name" value="GAF"/>
</dbReference>